<evidence type="ECO:0000313" key="8">
    <source>
        <dbReference type="Proteomes" id="UP001595772"/>
    </source>
</evidence>
<keyword evidence="3 6" id="KW-0812">Transmembrane</keyword>
<comment type="subcellular location">
    <subcellularLocation>
        <location evidence="6">Cell membrane</location>
        <topology evidence="6">Multi-pass membrane protein</topology>
    </subcellularLocation>
    <subcellularLocation>
        <location evidence="1">Membrane</location>
        <topology evidence="1">Multi-pass membrane protein</topology>
    </subcellularLocation>
</comment>
<evidence type="ECO:0000256" key="3">
    <source>
        <dbReference type="ARBA" id="ARBA00022692"/>
    </source>
</evidence>
<gene>
    <name evidence="7" type="ORF">ACFOUV_07005</name>
</gene>
<feature type="transmembrane region" description="Helical" evidence="6">
    <location>
        <begin position="210"/>
        <end position="228"/>
    </location>
</feature>
<organism evidence="7 8">
    <name type="scientific">Oceanobacillus longus</name>
    <dbReference type="NCBI Taxonomy" id="930120"/>
    <lineage>
        <taxon>Bacteria</taxon>
        <taxon>Bacillati</taxon>
        <taxon>Bacillota</taxon>
        <taxon>Bacilli</taxon>
        <taxon>Bacillales</taxon>
        <taxon>Bacillaceae</taxon>
        <taxon>Oceanobacillus</taxon>
    </lineage>
</organism>
<evidence type="ECO:0000256" key="4">
    <source>
        <dbReference type="ARBA" id="ARBA00022989"/>
    </source>
</evidence>
<evidence type="ECO:0000256" key="5">
    <source>
        <dbReference type="ARBA" id="ARBA00023136"/>
    </source>
</evidence>
<evidence type="ECO:0000313" key="7">
    <source>
        <dbReference type="EMBL" id="MFC4023569.1"/>
    </source>
</evidence>
<reference evidence="8" key="1">
    <citation type="journal article" date="2019" name="Int. J. Syst. Evol. Microbiol.">
        <title>The Global Catalogue of Microorganisms (GCM) 10K type strain sequencing project: providing services to taxonomists for standard genome sequencing and annotation.</title>
        <authorList>
            <consortium name="The Broad Institute Genomics Platform"/>
            <consortium name="The Broad Institute Genome Sequencing Center for Infectious Disease"/>
            <person name="Wu L."/>
            <person name="Ma J."/>
        </authorList>
    </citation>
    <scope>NUCLEOTIDE SEQUENCE [LARGE SCALE GENOMIC DNA]</scope>
    <source>
        <strain evidence="8">IBRC-M 10703</strain>
    </source>
</reference>
<dbReference type="Proteomes" id="UP001595772">
    <property type="component" value="Unassembled WGS sequence"/>
</dbReference>
<evidence type="ECO:0000256" key="1">
    <source>
        <dbReference type="ARBA" id="ARBA00004141"/>
    </source>
</evidence>
<dbReference type="InterPro" id="IPR002781">
    <property type="entry name" value="TM_pro_TauE-like"/>
</dbReference>
<proteinExistence type="inferred from homology"/>
<dbReference type="RefSeq" id="WP_379496071.1">
    <property type="nucleotide sequence ID" value="NZ_JBHSAO010000004.1"/>
</dbReference>
<feature type="transmembrane region" description="Helical" evidence="6">
    <location>
        <begin position="72"/>
        <end position="92"/>
    </location>
</feature>
<dbReference type="EMBL" id="JBHSAO010000004">
    <property type="protein sequence ID" value="MFC4023569.1"/>
    <property type="molecule type" value="Genomic_DNA"/>
</dbReference>
<keyword evidence="8" id="KW-1185">Reference proteome</keyword>
<dbReference type="Pfam" id="PF01925">
    <property type="entry name" value="TauE"/>
    <property type="match status" value="1"/>
</dbReference>
<feature type="transmembrane region" description="Helical" evidence="6">
    <location>
        <begin position="104"/>
        <end position="124"/>
    </location>
</feature>
<evidence type="ECO:0000256" key="2">
    <source>
        <dbReference type="ARBA" id="ARBA00009142"/>
    </source>
</evidence>
<name>A0ABV8GUM5_9BACI</name>
<sequence length="259" mass="27714">MIFILYFLIGITASLLGAMAGLGGGIIIKPVLDLFGHYDLATIGVLSAATVLSMATVSLIEVRNMDAKIDKTIGLLIAIGSIIGGFLGKGLFNFLVIEISATNVIGMLQSGLLAIILIIIFIYMRYKGLIKAYHLHNKGIILAVGILLGAISSFLGIGGGPLNVAVLYLLFSMNAKNAVVNSTFIIFFSQLSALVLLAFTTGFATYDLSMIGYMIVGGIIGGFIGSNLVRKLSNKRIEMIFNVTILMIILINVYNLFMY</sequence>
<feature type="transmembrane region" description="Helical" evidence="6">
    <location>
        <begin position="240"/>
        <end position="257"/>
    </location>
</feature>
<feature type="transmembrane region" description="Helical" evidence="6">
    <location>
        <begin position="40"/>
        <end position="60"/>
    </location>
</feature>
<accession>A0ABV8GUM5</accession>
<feature type="transmembrane region" description="Helical" evidence="6">
    <location>
        <begin position="6"/>
        <end position="28"/>
    </location>
</feature>
<keyword evidence="6" id="KW-1003">Cell membrane</keyword>
<evidence type="ECO:0000256" key="6">
    <source>
        <dbReference type="RuleBase" id="RU363041"/>
    </source>
</evidence>
<feature type="transmembrane region" description="Helical" evidence="6">
    <location>
        <begin position="183"/>
        <end position="204"/>
    </location>
</feature>
<dbReference type="InterPro" id="IPR051598">
    <property type="entry name" value="TSUP/Inactive_protease-like"/>
</dbReference>
<feature type="transmembrane region" description="Helical" evidence="6">
    <location>
        <begin position="140"/>
        <end position="171"/>
    </location>
</feature>
<keyword evidence="4 6" id="KW-1133">Transmembrane helix</keyword>
<protein>
    <recommendedName>
        <fullName evidence="6">Probable membrane transporter protein</fullName>
    </recommendedName>
</protein>
<comment type="similarity">
    <text evidence="2 6">Belongs to the 4-toluene sulfonate uptake permease (TSUP) (TC 2.A.102) family.</text>
</comment>
<keyword evidence="5 6" id="KW-0472">Membrane</keyword>
<dbReference type="PANTHER" id="PTHR43701:SF2">
    <property type="entry name" value="MEMBRANE TRANSPORTER PROTEIN YJNA-RELATED"/>
    <property type="match status" value="1"/>
</dbReference>
<dbReference type="PANTHER" id="PTHR43701">
    <property type="entry name" value="MEMBRANE TRANSPORTER PROTEIN MJ0441-RELATED"/>
    <property type="match status" value="1"/>
</dbReference>
<comment type="caution">
    <text evidence="7">The sequence shown here is derived from an EMBL/GenBank/DDBJ whole genome shotgun (WGS) entry which is preliminary data.</text>
</comment>